<dbReference type="OrthoDB" id="191139at2759"/>
<reference evidence="6 7" key="1">
    <citation type="journal article" date="2011" name="Proc. Natl. Acad. Sci. U.S.A.">
        <title>Comparative genomics of xylose-fermenting fungi for enhanced biofuel production.</title>
        <authorList>
            <person name="Wohlbach D.J."/>
            <person name="Kuo A."/>
            <person name="Sato T.K."/>
            <person name="Potts K.M."/>
            <person name="Salamov A.A."/>
            <person name="LaButti K.M."/>
            <person name="Sun H."/>
            <person name="Clum A."/>
            <person name="Pangilinan J.L."/>
            <person name="Lindquist E.A."/>
            <person name="Lucas S."/>
            <person name="Lapidus A."/>
            <person name="Jin M."/>
            <person name="Gunawan C."/>
            <person name="Balan V."/>
            <person name="Dale B.E."/>
            <person name="Jeffries T.W."/>
            <person name="Zinkel R."/>
            <person name="Barry K.W."/>
            <person name="Grigoriev I.V."/>
            <person name="Gasch A.P."/>
        </authorList>
    </citation>
    <scope>NUCLEOTIDE SEQUENCE [LARGE SCALE GENOMIC DNA]</scope>
    <source>
        <strain evidence="7">ATCC 10573 / BCRC 21748 / CBS 615 / JCM 9827 / NBRC 10315 / NRRL Y-1498 / VKM Y-70</strain>
    </source>
</reference>
<dbReference type="PANTHER" id="PTHR24320">
    <property type="entry name" value="RETINOL DEHYDROGENASE"/>
    <property type="match status" value="1"/>
</dbReference>
<gene>
    <name evidence="6" type="ORF">CANTEDRAFT_97929</name>
</gene>
<organism evidence="7">
    <name type="scientific">Candida tenuis (strain ATCC 10573 / BCRC 21748 / CBS 615 / JCM 9827 / NBRC 10315 / NRRL Y-1498 / VKM Y-70)</name>
    <name type="common">Yeast</name>
    <name type="synonym">Yamadazyma tenuis</name>
    <dbReference type="NCBI Taxonomy" id="590646"/>
    <lineage>
        <taxon>Eukaryota</taxon>
        <taxon>Fungi</taxon>
        <taxon>Dikarya</taxon>
        <taxon>Ascomycota</taxon>
        <taxon>Saccharomycotina</taxon>
        <taxon>Pichiomycetes</taxon>
        <taxon>Debaryomycetaceae</taxon>
        <taxon>Yamadazyma</taxon>
    </lineage>
</organism>
<evidence type="ECO:0000256" key="5">
    <source>
        <dbReference type="SAM" id="Coils"/>
    </source>
</evidence>
<dbReference type="GeneID" id="18250727"/>
<evidence type="ECO:0000256" key="1">
    <source>
        <dbReference type="ARBA" id="ARBA00006484"/>
    </source>
</evidence>
<sequence length="333" mass="37278">MLFWNKRQFVPEATEYFNPMTDSKVAIITGGNQGIGWYTVLHLYLHGFKIYMLARNEERALKAIEEIKVEAEKRVSKYDEAETRSRFFGSIHYIPCDLLDLKNVEKAAETIKKAEDHLDIIINNAGLMGCPFEMTKDNYEVQLQVNVVSHVLLTLSLLPLLVNSKAPRVVQVSSLGHNLATSFYENTNDLNKSPSSYYSMLRYGVAKTAAIHFTEVLAKKYPNILCVAVHPGVIATSLYDFVWSTNGFLGTISSWIFKVSGSIIAVSSEVGAYASLRAALDNTLTVDQNNGCFLTTGGVMSSASKVARNMDYAEKTWNWNITQLQERGFKLID</sequence>
<dbReference type="Pfam" id="PF00106">
    <property type="entry name" value="adh_short"/>
    <property type="match status" value="1"/>
</dbReference>
<dbReference type="HOGENOM" id="CLU_010194_44_6_1"/>
<keyword evidence="5" id="KW-0175">Coiled coil</keyword>
<dbReference type="Proteomes" id="UP000000707">
    <property type="component" value="Unassembled WGS sequence"/>
</dbReference>
<dbReference type="GO" id="GO:0016491">
    <property type="term" value="F:oxidoreductase activity"/>
    <property type="evidence" value="ECO:0007669"/>
    <property type="project" value="UniProtKB-KW"/>
</dbReference>
<dbReference type="AlphaFoldDB" id="G3B408"/>
<dbReference type="Gene3D" id="3.40.50.720">
    <property type="entry name" value="NAD(P)-binding Rossmann-like Domain"/>
    <property type="match status" value="1"/>
</dbReference>
<dbReference type="eggNOG" id="KOG1208">
    <property type="taxonomic scope" value="Eukaryota"/>
</dbReference>
<evidence type="ECO:0000313" key="6">
    <source>
        <dbReference type="EMBL" id="EGV63907.1"/>
    </source>
</evidence>
<keyword evidence="7" id="KW-1185">Reference proteome</keyword>
<dbReference type="PRINTS" id="PR00080">
    <property type="entry name" value="SDRFAMILY"/>
</dbReference>
<dbReference type="KEGG" id="cten:18250727"/>
<comment type="similarity">
    <text evidence="1 4">Belongs to the short-chain dehydrogenases/reductases (SDR) family.</text>
</comment>
<proteinExistence type="inferred from homology"/>
<dbReference type="InterPro" id="IPR020904">
    <property type="entry name" value="Sc_DH/Rdtase_CS"/>
</dbReference>
<protein>
    <submittedName>
        <fullName evidence="6">NAD(P)-binding protein</fullName>
    </submittedName>
</protein>
<dbReference type="PRINTS" id="PR00081">
    <property type="entry name" value="GDHRDH"/>
</dbReference>
<dbReference type="PANTHER" id="PTHR24320:SF282">
    <property type="entry name" value="WW DOMAIN-CONTAINING OXIDOREDUCTASE"/>
    <property type="match status" value="1"/>
</dbReference>
<evidence type="ECO:0000313" key="7">
    <source>
        <dbReference type="Proteomes" id="UP000000707"/>
    </source>
</evidence>
<name>G3B408_CANTC</name>
<evidence type="ECO:0000256" key="4">
    <source>
        <dbReference type="RuleBase" id="RU000363"/>
    </source>
</evidence>
<evidence type="ECO:0000256" key="2">
    <source>
        <dbReference type="ARBA" id="ARBA00022857"/>
    </source>
</evidence>
<accession>G3B408</accession>
<dbReference type="PROSITE" id="PS00061">
    <property type="entry name" value="ADH_SHORT"/>
    <property type="match status" value="1"/>
</dbReference>
<dbReference type="EMBL" id="GL996521">
    <property type="protein sequence ID" value="EGV63907.1"/>
    <property type="molecule type" value="Genomic_DNA"/>
</dbReference>
<dbReference type="InterPro" id="IPR002347">
    <property type="entry name" value="SDR_fam"/>
</dbReference>
<keyword evidence="2" id="KW-0521">NADP</keyword>
<feature type="coiled-coil region" evidence="5">
    <location>
        <begin position="54"/>
        <end position="124"/>
    </location>
</feature>
<dbReference type="SUPFAM" id="SSF51735">
    <property type="entry name" value="NAD(P)-binding Rossmann-fold domains"/>
    <property type="match status" value="1"/>
</dbReference>
<keyword evidence="3" id="KW-0560">Oxidoreductase</keyword>
<evidence type="ECO:0000256" key="3">
    <source>
        <dbReference type="ARBA" id="ARBA00023002"/>
    </source>
</evidence>
<dbReference type="InterPro" id="IPR036291">
    <property type="entry name" value="NAD(P)-bd_dom_sf"/>
</dbReference>